<dbReference type="RefSeq" id="WP_273846199.1">
    <property type="nucleotide sequence ID" value="NZ_JAQQWT010000016.1"/>
</dbReference>
<dbReference type="EMBL" id="JBHLTR010000011">
    <property type="protein sequence ID" value="MFC0559178.1"/>
    <property type="molecule type" value="Genomic_DNA"/>
</dbReference>
<proteinExistence type="predicted"/>
<sequence length="126" mass="13868">MFKRVLFISGILVLGMVIGNFFLSNSLADNIDDNSKHEIEIAYPQNEKGQTYGSALDAPSYEGEPDLIKAYGIDGTIGYVKKEDLDGPMPKTPEEAVRLSKEAKPREIPLYDVDGETIIGKFIVGE</sequence>
<evidence type="ECO:0000313" key="1">
    <source>
        <dbReference type="EMBL" id="MFC0559178.1"/>
    </source>
</evidence>
<evidence type="ECO:0000313" key="2">
    <source>
        <dbReference type="Proteomes" id="UP001589833"/>
    </source>
</evidence>
<organism evidence="1 2">
    <name type="scientific">Halalkalibacter alkalisediminis</name>
    <dbReference type="NCBI Taxonomy" id="935616"/>
    <lineage>
        <taxon>Bacteria</taxon>
        <taxon>Bacillati</taxon>
        <taxon>Bacillota</taxon>
        <taxon>Bacilli</taxon>
        <taxon>Bacillales</taxon>
        <taxon>Bacillaceae</taxon>
        <taxon>Halalkalibacter</taxon>
    </lineage>
</organism>
<reference evidence="1 2" key="1">
    <citation type="submission" date="2024-09" db="EMBL/GenBank/DDBJ databases">
        <authorList>
            <person name="Sun Q."/>
            <person name="Mori K."/>
        </authorList>
    </citation>
    <scope>NUCLEOTIDE SEQUENCE [LARGE SCALE GENOMIC DNA]</scope>
    <source>
        <strain evidence="1 2">NCAIM B.02301</strain>
    </source>
</reference>
<gene>
    <name evidence="1" type="ORF">ACFFH4_08960</name>
</gene>
<name>A0ABV6NGB8_9BACI</name>
<comment type="caution">
    <text evidence="1">The sequence shown here is derived from an EMBL/GenBank/DDBJ whole genome shotgun (WGS) entry which is preliminary data.</text>
</comment>
<keyword evidence="2" id="KW-1185">Reference proteome</keyword>
<protein>
    <submittedName>
        <fullName evidence="1">Peptidase M56 BlaR1</fullName>
    </submittedName>
</protein>
<dbReference type="Proteomes" id="UP001589833">
    <property type="component" value="Unassembled WGS sequence"/>
</dbReference>
<accession>A0ABV6NGB8</accession>